<feature type="non-terminal residue" evidence="3">
    <location>
        <position position="1"/>
    </location>
</feature>
<dbReference type="PANTHER" id="PTHR20995:SF17">
    <property type="entry name" value="F-BOX_WD REPEAT-CONTAINING PROTEIN 5"/>
    <property type="match status" value="1"/>
</dbReference>
<dbReference type="SUPFAM" id="SSF50978">
    <property type="entry name" value="WD40 repeat-like"/>
    <property type="match status" value="1"/>
</dbReference>
<name>A0ABN9Q078_9DINO</name>
<dbReference type="Pfam" id="PF00400">
    <property type="entry name" value="WD40"/>
    <property type="match status" value="1"/>
</dbReference>
<organism evidence="3 4">
    <name type="scientific">Prorocentrum cordatum</name>
    <dbReference type="NCBI Taxonomy" id="2364126"/>
    <lineage>
        <taxon>Eukaryota</taxon>
        <taxon>Sar</taxon>
        <taxon>Alveolata</taxon>
        <taxon>Dinophyceae</taxon>
        <taxon>Prorocentrales</taxon>
        <taxon>Prorocentraceae</taxon>
        <taxon>Prorocentrum</taxon>
    </lineage>
</organism>
<dbReference type="PANTHER" id="PTHR20995">
    <property type="entry name" value="F-BOX/WD REPEAT-CONTAINING PROTEIN 5"/>
    <property type="match status" value="1"/>
</dbReference>
<reference evidence="3" key="1">
    <citation type="submission" date="2023-10" db="EMBL/GenBank/DDBJ databases">
        <authorList>
            <person name="Chen Y."/>
            <person name="Shah S."/>
            <person name="Dougan E. K."/>
            <person name="Thang M."/>
            <person name="Chan C."/>
        </authorList>
    </citation>
    <scope>NUCLEOTIDE SEQUENCE [LARGE SCALE GENOMIC DNA]</scope>
</reference>
<dbReference type="Gene3D" id="2.130.10.10">
    <property type="entry name" value="YVTN repeat-like/Quinoprotein amine dehydrogenase"/>
    <property type="match status" value="1"/>
</dbReference>
<evidence type="ECO:0000256" key="1">
    <source>
        <dbReference type="PROSITE-ProRule" id="PRU00221"/>
    </source>
</evidence>
<feature type="region of interest" description="Disordered" evidence="2">
    <location>
        <begin position="507"/>
        <end position="532"/>
    </location>
</feature>
<protein>
    <submittedName>
        <fullName evidence="3">Uncharacterized protein</fullName>
    </submittedName>
</protein>
<dbReference type="InterPro" id="IPR036322">
    <property type="entry name" value="WD40_repeat_dom_sf"/>
</dbReference>
<proteinExistence type="predicted"/>
<dbReference type="SMART" id="SM00320">
    <property type="entry name" value="WD40"/>
    <property type="match status" value="1"/>
</dbReference>
<dbReference type="Proteomes" id="UP001189429">
    <property type="component" value="Unassembled WGS sequence"/>
</dbReference>
<feature type="repeat" description="WD" evidence="1">
    <location>
        <begin position="202"/>
        <end position="235"/>
    </location>
</feature>
<dbReference type="EMBL" id="CAUYUJ010002068">
    <property type="protein sequence ID" value="CAK0799014.1"/>
    <property type="molecule type" value="Genomic_DNA"/>
</dbReference>
<sequence>AFCYCGVAEFGAVLATCRDWKANVDFEAAWAAVYEHTQWADPGDVGGESLQSLIRRPFGEDAVGWRVDVLVADQQHRSGRVIAYDSALDAYLIRYSHAGRGSGEDSEEIWEAERMRWSVAMARNPSLAGRSRFHFTCPPEESWASRESRGSASIPRSLLSDDAPSPQHPSRRKMARMCLWGSWRAELKHNVERVPSRLVQRLDDHSDEVLFVAFSPCGTRLASCSRDCSTIVWGLCGGSGGEPPQFRREATLRHETSAIRAAWWPAATGGAEPAAGALSRQPSTVLLVTTEGASDGHAVQESTIEVWEVPPEGAPPKGAEDGSARCIFRKENQPYDIYAAIVEWPPRPLLQPGQEPRLCFLGGRGISFLGWPSGRFAQWLDVWPGPLGPGGEGCAEPGAPPLARLQVQCGVNYLHEVEAGPEAHGATLLALSGSHQRGNLCDELVRLDLSQARQAPPRGGELPAASADAPLEVPREVRACPERTLLSLKWSRSGDHVLLNTRPFVVGPGGRGGDGDARAAAEPRGLQRPPPDLSTSVELLVLDSVTLECVATFSGHFAFTTKESPFKIFLDDWWDLEFLASGDL</sequence>
<evidence type="ECO:0000256" key="2">
    <source>
        <dbReference type="SAM" id="MobiDB-lite"/>
    </source>
</evidence>
<dbReference type="InterPro" id="IPR001680">
    <property type="entry name" value="WD40_rpt"/>
</dbReference>
<evidence type="ECO:0000313" key="4">
    <source>
        <dbReference type="Proteomes" id="UP001189429"/>
    </source>
</evidence>
<dbReference type="PROSITE" id="PS50294">
    <property type="entry name" value="WD_REPEATS_REGION"/>
    <property type="match status" value="1"/>
</dbReference>
<accession>A0ABN9Q078</accession>
<evidence type="ECO:0000313" key="3">
    <source>
        <dbReference type="EMBL" id="CAK0799014.1"/>
    </source>
</evidence>
<dbReference type="InterPro" id="IPR015943">
    <property type="entry name" value="WD40/YVTN_repeat-like_dom_sf"/>
</dbReference>
<keyword evidence="4" id="KW-1185">Reference proteome</keyword>
<dbReference type="SUPFAM" id="SSF82171">
    <property type="entry name" value="DPP6 N-terminal domain-like"/>
    <property type="match status" value="1"/>
</dbReference>
<comment type="caution">
    <text evidence="3">The sequence shown here is derived from an EMBL/GenBank/DDBJ whole genome shotgun (WGS) entry which is preliminary data.</text>
</comment>
<feature type="region of interest" description="Disordered" evidence="2">
    <location>
        <begin position="141"/>
        <end position="171"/>
    </location>
</feature>
<keyword evidence="1" id="KW-0853">WD repeat</keyword>
<gene>
    <name evidence="3" type="ORF">PCOR1329_LOCUS7611</name>
</gene>
<dbReference type="InterPro" id="IPR042508">
    <property type="entry name" value="FBXW5"/>
</dbReference>
<dbReference type="PROSITE" id="PS50082">
    <property type="entry name" value="WD_REPEATS_2"/>
    <property type="match status" value="1"/>
</dbReference>